<evidence type="ECO:0000256" key="2">
    <source>
        <dbReference type="ARBA" id="ARBA00022692"/>
    </source>
</evidence>
<name>A0A918TLV3_9RHOB</name>
<feature type="transmembrane region" description="Helical" evidence="5">
    <location>
        <begin position="196"/>
        <end position="218"/>
    </location>
</feature>
<dbReference type="EMBL" id="BMYJ01000004">
    <property type="protein sequence ID" value="GHC52703.1"/>
    <property type="molecule type" value="Genomic_DNA"/>
</dbReference>
<feature type="transmembrane region" description="Helical" evidence="5">
    <location>
        <begin position="84"/>
        <end position="106"/>
    </location>
</feature>
<evidence type="ECO:0000313" key="8">
    <source>
        <dbReference type="Proteomes" id="UP000638981"/>
    </source>
</evidence>
<evidence type="ECO:0000259" key="6">
    <source>
        <dbReference type="Pfam" id="PF01694"/>
    </source>
</evidence>
<dbReference type="Proteomes" id="UP000638981">
    <property type="component" value="Unassembled WGS sequence"/>
</dbReference>
<protein>
    <submittedName>
        <fullName evidence="7">Rhomboid family intramembrane serine protease</fullName>
    </submittedName>
</protein>
<dbReference type="GO" id="GO:0016020">
    <property type="term" value="C:membrane"/>
    <property type="evidence" value="ECO:0007669"/>
    <property type="project" value="UniProtKB-SubCell"/>
</dbReference>
<feature type="transmembrane region" description="Helical" evidence="5">
    <location>
        <begin position="12"/>
        <end position="31"/>
    </location>
</feature>
<evidence type="ECO:0000256" key="1">
    <source>
        <dbReference type="ARBA" id="ARBA00004141"/>
    </source>
</evidence>
<keyword evidence="8" id="KW-1185">Reference proteome</keyword>
<organism evidence="7 8">
    <name type="scientific">Neogemmobacter tilapiae</name>
    <dbReference type="NCBI Taxonomy" id="875041"/>
    <lineage>
        <taxon>Bacteria</taxon>
        <taxon>Pseudomonadati</taxon>
        <taxon>Pseudomonadota</taxon>
        <taxon>Alphaproteobacteria</taxon>
        <taxon>Rhodobacterales</taxon>
        <taxon>Paracoccaceae</taxon>
        <taxon>Neogemmobacter</taxon>
    </lineage>
</organism>
<keyword evidence="7" id="KW-0645">Protease</keyword>
<sequence>MQQGSGEAPFNALPWVVWVICLPMIAMELTLQLGENGLAGGREAIGWRVLAFDKLAFAPEILRQALATGQWWDEVGQRALGYPLVHYGFIDTAFSVALTLALGKWVAEVMRPVFVLVVFLGASIGAAMVYGILPFTDLALVGASPGVFGLVGAFTFALWSRLVIRNGPQQSAFLMIGFLMGIQILFRLLFEWQWDWVADLVGFGIGFALTAILVPGGWQGALRRMRRR</sequence>
<dbReference type="Gene3D" id="1.20.1540.10">
    <property type="entry name" value="Rhomboid-like"/>
    <property type="match status" value="1"/>
</dbReference>
<feature type="domain" description="Peptidase S54 rhomboid" evidence="6">
    <location>
        <begin position="78"/>
        <end position="214"/>
    </location>
</feature>
<keyword evidence="7" id="KW-0378">Hydrolase</keyword>
<dbReference type="InterPro" id="IPR035952">
    <property type="entry name" value="Rhomboid-like_sf"/>
</dbReference>
<dbReference type="Pfam" id="PF01694">
    <property type="entry name" value="Rhomboid"/>
    <property type="match status" value="1"/>
</dbReference>
<dbReference type="GO" id="GO:0004252">
    <property type="term" value="F:serine-type endopeptidase activity"/>
    <property type="evidence" value="ECO:0007669"/>
    <property type="project" value="InterPro"/>
</dbReference>
<evidence type="ECO:0000256" key="5">
    <source>
        <dbReference type="SAM" id="Phobius"/>
    </source>
</evidence>
<keyword evidence="2 5" id="KW-0812">Transmembrane</keyword>
<dbReference type="InterPro" id="IPR022764">
    <property type="entry name" value="Peptidase_S54_rhomboid_dom"/>
</dbReference>
<evidence type="ECO:0000313" key="7">
    <source>
        <dbReference type="EMBL" id="GHC52703.1"/>
    </source>
</evidence>
<comment type="subcellular location">
    <subcellularLocation>
        <location evidence="1">Membrane</location>
        <topology evidence="1">Multi-pass membrane protein</topology>
    </subcellularLocation>
</comment>
<keyword evidence="4 5" id="KW-0472">Membrane</keyword>
<evidence type="ECO:0000256" key="3">
    <source>
        <dbReference type="ARBA" id="ARBA00022989"/>
    </source>
</evidence>
<gene>
    <name evidence="7" type="ORF">GCM10007315_14070</name>
</gene>
<dbReference type="SUPFAM" id="SSF144091">
    <property type="entry name" value="Rhomboid-like"/>
    <property type="match status" value="1"/>
</dbReference>
<accession>A0A918TLV3</accession>
<evidence type="ECO:0000256" key="4">
    <source>
        <dbReference type="ARBA" id="ARBA00023136"/>
    </source>
</evidence>
<reference evidence="7" key="1">
    <citation type="journal article" date="2014" name="Int. J. Syst. Evol. Microbiol.">
        <title>Complete genome sequence of Corynebacterium casei LMG S-19264T (=DSM 44701T), isolated from a smear-ripened cheese.</title>
        <authorList>
            <consortium name="US DOE Joint Genome Institute (JGI-PGF)"/>
            <person name="Walter F."/>
            <person name="Albersmeier A."/>
            <person name="Kalinowski J."/>
            <person name="Ruckert C."/>
        </authorList>
    </citation>
    <scope>NUCLEOTIDE SEQUENCE</scope>
    <source>
        <strain evidence="7">KCTC 23310</strain>
    </source>
</reference>
<feature type="transmembrane region" description="Helical" evidence="5">
    <location>
        <begin position="171"/>
        <end position="190"/>
    </location>
</feature>
<dbReference type="AlphaFoldDB" id="A0A918TLV3"/>
<comment type="caution">
    <text evidence="7">The sequence shown here is derived from an EMBL/GenBank/DDBJ whole genome shotgun (WGS) entry which is preliminary data.</text>
</comment>
<keyword evidence="3 5" id="KW-1133">Transmembrane helix</keyword>
<reference evidence="7" key="2">
    <citation type="submission" date="2020-09" db="EMBL/GenBank/DDBJ databases">
        <authorList>
            <person name="Sun Q."/>
            <person name="Kim S."/>
        </authorList>
    </citation>
    <scope>NUCLEOTIDE SEQUENCE</scope>
    <source>
        <strain evidence="7">KCTC 23310</strain>
    </source>
</reference>
<feature type="transmembrane region" description="Helical" evidence="5">
    <location>
        <begin position="113"/>
        <end position="133"/>
    </location>
</feature>
<proteinExistence type="predicted"/>
<dbReference type="GO" id="GO:0006508">
    <property type="term" value="P:proteolysis"/>
    <property type="evidence" value="ECO:0007669"/>
    <property type="project" value="UniProtKB-KW"/>
</dbReference>
<feature type="transmembrane region" description="Helical" evidence="5">
    <location>
        <begin position="139"/>
        <end position="159"/>
    </location>
</feature>